<gene>
    <name evidence="2" type="ORF">EEQ99_28550</name>
</gene>
<reference evidence="2 3" key="1">
    <citation type="journal article" date="2015" name="Int. J. Syst. Evol. Microbiol.">
        <title>Rhizobium anhuiense sp. nov., isolated from effective nodules of Vicia faba and Pisum sativum.</title>
        <authorList>
            <person name="Zhang Y.J."/>
            <person name="Zheng W.T."/>
            <person name="Everall I."/>
            <person name="Young J.P."/>
            <person name="Zhang X.X."/>
            <person name="Tian C.F."/>
            <person name="Sui X.H."/>
            <person name="Wang E.T."/>
            <person name="Chen W.X."/>
        </authorList>
    </citation>
    <scope>NUCLEOTIDE SEQUENCE [LARGE SCALE GENOMIC DNA]</scope>
    <source>
        <strain evidence="2 3">CCBAU 23252</strain>
    </source>
</reference>
<dbReference type="Proteomes" id="UP000273611">
    <property type="component" value="Unassembled WGS sequence"/>
</dbReference>
<dbReference type="PANTHER" id="PTHR12110">
    <property type="entry name" value="HYDROXYPYRUVATE ISOMERASE"/>
    <property type="match status" value="1"/>
</dbReference>
<accession>A0A3S0Q3F9</accession>
<dbReference type="RefSeq" id="WP_127431447.1">
    <property type="nucleotide sequence ID" value="NZ_BMFI01000017.1"/>
</dbReference>
<evidence type="ECO:0000313" key="3">
    <source>
        <dbReference type="Proteomes" id="UP000273611"/>
    </source>
</evidence>
<protein>
    <submittedName>
        <fullName evidence="2">Sugar phosphate isomerase/epimerase</fullName>
    </submittedName>
</protein>
<dbReference type="GeneID" id="67488496"/>
<sequence>MDTCITVWHWPHQERWYDEGIRNSLTLIKEAGFTHINWNPDSGSSYWLADAEIEFTSRIVADAGLKVHSVHASNGRNPITEIGYKNPGPFAMETRKDFLSPHEWQRRSGVELLRNRVDLAAAFQSPNIVLHIDINDNVFGSEAAERAFFDPLFQSLDEIRPYCVEKGVQIAAETLLCANAQNFLNLYDRLFARYGKEFIGVCFDCGHWELIEPGKLSVLERFADRVIATHIHDNFGAVDDHLLPFDGRLDWHTIASAIASTPYQTPLNFETPIDRYGIPESAYYRRAHGVAVRLEEMVAEARERKSSDGECACPRQFFTTS</sequence>
<proteinExistence type="predicted"/>
<comment type="caution">
    <text evidence="2">The sequence shown here is derived from an EMBL/GenBank/DDBJ whole genome shotgun (WGS) entry which is preliminary data.</text>
</comment>
<dbReference type="Pfam" id="PF01261">
    <property type="entry name" value="AP_endonuc_2"/>
    <property type="match status" value="1"/>
</dbReference>
<evidence type="ECO:0000313" key="2">
    <source>
        <dbReference type="EMBL" id="RUL97040.1"/>
    </source>
</evidence>
<organism evidence="2 3">
    <name type="scientific">Rhizobium anhuiense</name>
    <dbReference type="NCBI Taxonomy" id="1184720"/>
    <lineage>
        <taxon>Bacteria</taxon>
        <taxon>Pseudomonadati</taxon>
        <taxon>Pseudomonadota</taxon>
        <taxon>Alphaproteobacteria</taxon>
        <taxon>Hyphomicrobiales</taxon>
        <taxon>Rhizobiaceae</taxon>
        <taxon>Rhizobium/Agrobacterium group</taxon>
        <taxon>Rhizobium</taxon>
    </lineage>
</organism>
<dbReference type="AlphaFoldDB" id="A0A3S0Q3F9"/>
<name>A0A3S0Q3F9_9HYPH</name>
<dbReference type="SUPFAM" id="SSF51658">
    <property type="entry name" value="Xylose isomerase-like"/>
    <property type="match status" value="1"/>
</dbReference>
<dbReference type="InterPro" id="IPR036237">
    <property type="entry name" value="Xyl_isomerase-like_sf"/>
</dbReference>
<dbReference type="InterPro" id="IPR050312">
    <property type="entry name" value="IolE/XylAMocC-like"/>
</dbReference>
<keyword evidence="2" id="KW-0413">Isomerase</keyword>
<dbReference type="GO" id="GO:0016853">
    <property type="term" value="F:isomerase activity"/>
    <property type="evidence" value="ECO:0007669"/>
    <property type="project" value="UniProtKB-KW"/>
</dbReference>
<dbReference type="EMBL" id="RIBW01000018">
    <property type="protein sequence ID" value="RUL97040.1"/>
    <property type="molecule type" value="Genomic_DNA"/>
</dbReference>
<feature type="domain" description="Xylose isomerase-like TIM barrel" evidence="1">
    <location>
        <begin position="26"/>
        <end position="286"/>
    </location>
</feature>
<dbReference type="InterPro" id="IPR013022">
    <property type="entry name" value="Xyl_isomerase-like_TIM-brl"/>
</dbReference>
<evidence type="ECO:0000259" key="1">
    <source>
        <dbReference type="Pfam" id="PF01261"/>
    </source>
</evidence>
<dbReference type="Gene3D" id="3.20.20.150">
    <property type="entry name" value="Divalent-metal-dependent TIM barrel enzymes"/>
    <property type="match status" value="1"/>
</dbReference>